<reference evidence="2 3" key="1">
    <citation type="submission" date="2024-09" db="EMBL/GenBank/DDBJ databases">
        <title>Chromosome-scale assembly of Riccia sorocarpa.</title>
        <authorList>
            <person name="Paukszto L."/>
        </authorList>
    </citation>
    <scope>NUCLEOTIDE SEQUENCE [LARGE SCALE GENOMIC DNA]</scope>
    <source>
        <strain evidence="2">LP-2024</strain>
        <tissue evidence="2">Aerial parts of the thallus</tissue>
    </source>
</reference>
<proteinExistence type="predicted"/>
<accession>A0ABD3GB42</accession>
<dbReference type="Proteomes" id="UP001633002">
    <property type="component" value="Unassembled WGS sequence"/>
</dbReference>
<comment type="caution">
    <text evidence="2">The sequence shown here is derived from an EMBL/GenBank/DDBJ whole genome shotgun (WGS) entry which is preliminary data.</text>
</comment>
<feature type="region of interest" description="Disordered" evidence="1">
    <location>
        <begin position="293"/>
        <end position="319"/>
    </location>
</feature>
<name>A0ABD3GB42_9MARC</name>
<organism evidence="2 3">
    <name type="scientific">Riccia sorocarpa</name>
    <dbReference type="NCBI Taxonomy" id="122646"/>
    <lineage>
        <taxon>Eukaryota</taxon>
        <taxon>Viridiplantae</taxon>
        <taxon>Streptophyta</taxon>
        <taxon>Embryophyta</taxon>
        <taxon>Marchantiophyta</taxon>
        <taxon>Marchantiopsida</taxon>
        <taxon>Marchantiidae</taxon>
        <taxon>Marchantiales</taxon>
        <taxon>Ricciaceae</taxon>
        <taxon>Riccia</taxon>
    </lineage>
</organism>
<evidence type="ECO:0000313" key="3">
    <source>
        <dbReference type="Proteomes" id="UP001633002"/>
    </source>
</evidence>
<dbReference type="AlphaFoldDB" id="A0ABD3GB42"/>
<protein>
    <submittedName>
        <fullName evidence="2">Uncharacterized protein</fullName>
    </submittedName>
</protein>
<evidence type="ECO:0000256" key="1">
    <source>
        <dbReference type="SAM" id="MobiDB-lite"/>
    </source>
</evidence>
<evidence type="ECO:0000313" key="2">
    <source>
        <dbReference type="EMBL" id="KAL3676382.1"/>
    </source>
</evidence>
<gene>
    <name evidence="2" type="ORF">R1sor_026330</name>
</gene>
<sequence length="693" mass="77517">MTLSIETARARAANSIRSWCQEKGTETFVNHLLKLLDKEYLRTWTGLKHVAFPDVDDLGPLGEIPPKHWRYRFYHGVAAVLGWTERVTVGDPRYWGDELHQAIKQLWPDPEANCVASAPRSHKRRTARNLDTPSTVLPRRLTTVSKFTFSPADEKEKNFTCSVESITELAPSPNPKKKRRLPSWIYETRSEQQQLDHHLRIPRKKSIRIRIMEDHRALDSNELKSPVRKTRVVSSSEVQFVTSVSNSPLKSPVRLCIQQSPLPVTATLRQVKFTSLRRQKRAARSLEGRLVNSEPASVANGDDRVDVQRGPAHNSTVEHAPPVSLRDTAKWKNFRSDGTHRRPLELTDEAELPILKPPSGAAYHGYVTRSLFGSHDSLGPSQYVDRNVPAVCNKNSGLTVIIGVSVEVFTELELTGSTTCFPEFVCCCLLDEFLDDISSLPKVRVRLLQNGLCVETFRSCCEFESRFKDCPNHKCGDGSVIPSVTVTQGEDSAVYPVEGSILAGGFSSNEDSDWSEEPTSNDPVLDSESDSDWETYCEEILEEDLPRLGLPKLPATFYEDPLEWQFADEHWPSNKTRYSHETCFLGSDPEPIPSWFNSGGRKRRGKESSQGWSRQFIIRCVTSTDGVVANAGRSHHGVVPAACGKTCVSVYVLFTIMTDECAVQKGEANSVQGHHCSPPCAIAQEVNFGLISF</sequence>
<keyword evidence="3" id="KW-1185">Reference proteome</keyword>
<feature type="region of interest" description="Disordered" evidence="1">
    <location>
        <begin position="507"/>
        <end position="529"/>
    </location>
</feature>
<dbReference type="EMBL" id="JBJQOH010000008">
    <property type="protein sequence ID" value="KAL3676382.1"/>
    <property type="molecule type" value="Genomic_DNA"/>
</dbReference>